<proteinExistence type="predicted"/>
<dbReference type="Proteomes" id="UP000192746">
    <property type="component" value="Unassembled WGS sequence"/>
</dbReference>
<evidence type="ECO:0000313" key="7">
    <source>
        <dbReference type="Proteomes" id="UP000192746"/>
    </source>
</evidence>
<evidence type="ECO:0008006" key="8">
    <source>
        <dbReference type="Google" id="ProtNLM"/>
    </source>
</evidence>
<feature type="transmembrane region" description="Helical" evidence="5">
    <location>
        <begin position="13"/>
        <end position="36"/>
    </location>
</feature>
<evidence type="ECO:0000313" key="6">
    <source>
        <dbReference type="EMBL" id="ORL44007.1"/>
    </source>
</evidence>
<reference evidence="6 7" key="1">
    <citation type="submission" date="2013-04" db="EMBL/GenBank/DDBJ databases">
        <title>Zunongwangia sp. 22II14-10F7 Genome Sequencing.</title>
        <authorList>
            <person name="Lai Q."/>
            <person name="Shao Z."/>
        </authorList>
    </citation>
    <scope>NUCLEOTIDE SEQUENCE [LARGE SCALE GENOMIC DNA]</scope>
    <source>
        <strain evidence="6 7">22II14-10F7</strain>
    </source>
</reference>
<organism evidence="6 7">
    <name type="scientific">Zunongwangia atlantica 22II14-10F7</name>
    <dbReference type="NCBI Taxonomy" id="1185767"/>
    <lineage>
        <taxon>Bacteria</taxon>
        <taxon>Pseudomonadati</taxon>
        <taxon>Bacteroidota</taxon>
        <taxon>Flavobacteriia</taxon>
        <taxon>Flavobacteriales</taxon>
        <taxon>Flavobacteriaceae</taxon>
        <taxon>Zunongwangia</taxon>
    </lineage>
</organism>
<feature type="transmembrane region" description="Helical" evidence="5">
    <location>
        <begin position="48"/>
        <end position="70"/>
    </location>
</feature>
<keyword evidence="7" id="KW-1185">Reference proteome</keyword>
<gene>
    <name evidence="6" type="ORF">IIF7_18067</name>
</gene>
<dbReference type="OrthoDB" id="211732at2"/>
<comment type="subcellular location">
    <subcellularLocation>
        <location evidence="1">Endomembrane system</location>
        <topology evidence="1">Multi-pass membrane protein</topology>
    </subcellularLocation>
</comment>
<keyword evidence="3 5" id="KW-1133">Transmembrane helix</keyword>
<evidence type="ECO:0000256" key="1">
    <source>
        <dbReference type="ARBA" id="ARBA00004127"/>
    </source>
</evidence>
<dbReference type="STRING" id="1185767.IIF7_18067"/>
<name>A0A1Y1SZ24_9FLAO</name>
<sequence length="191" mass="22271">MKTLKNIIMDLEIISKTTLFCEMGVLVLLSWSIGFPKKKIWPPKSWKTFNFWITWLVIITIFIGLFLIAIEDFNSWILNNKVRYYLGLPHFILGTSITCWAIALMGARNTLGIENKFIIIGPYRCSLNLQYIGDILILIGSTLFTNSSMLFVPSILACIGFLFMPFPEEDWLKERYGVEYIEYYNHITRFI</sequence>
<dbReference type="GO" id="GO:0012505">
    <property type="term" value="C:endomembrane system"/>
    <property type="evidence" value="ECO:0007669"/>
    <property type="project" value="UniProtKB-SubCell"/>
</dbReference>
<comment type="caution">
    <text evidence="6">The sequence shown here is derived from an EMBL/GenBank/DDBJ whole genome shotgun (WGS) entry which is preliminary data.</text>
</comment>
<dbReference type="Pfam" id="PF04191">
    <property type="entry name" value="PEMT"/>
    <property type="match status" value="1"/>
</dbReference>
<keyword evidence="4 5" id="KW-0472">Membrane</keyword>
<protein>
    <recommendedName>
        <fullName evidence="8">Isoprenylcysteine carboxyl methyltransferase</fullName>
    </recommendedName>
</protein>
<dbReference type="EMBL" id="ARYN01000020">
    <property type="protein sequence ID" value="ORL44007.1"/>
    <property type="molecule type" value="Genomic_DNA"/>
</dbReference>
<evidence type="ECO:0000256" key="4">
    <source>
        <dbReference type="ARBA" id="ARBA00023136"/>
    </source>
</evidence>
<accession>A0A1Y1SZ24</accession>
<dbReference type="AlphaFoldDB" id="A0A1Y1SZ24"/>
<keyword evidence="2 5" id="KW-0812">Transmembrane</keyword>
<evidence type="ECO:0000256" key="5">
    <source>
        <dbReference type="SAM" id="Phobius"/>
    </source>
</evidence>
<dbReference type="Gene3D" id="1.20.120.1630">
    <property type="match status" value="1"/>
</dbReference>
<dbReference type="InterPro" id="IPR007318">
    <property type="entry name" value="Phopholipid_MeTrfase"/>
</dbReference>
<feature type="transmembrane region" description="Helical" evidence="5">
    <location>
        <begin position="82"/>
        <end position="104"/>
    </location>
</feature>
<evidence type="ECO:0000256" key="3">
    <source>
        <dbReference type="ARBA" id="ARBA00022989"/>
    </source>
</evidence>
<evidence type="ECO:0000256" key="2">
    <source>
        <dbReference type="ARBA" id="ARBA00022692"/>
    </source>
</evidence>